<dbReference type="EMBL" id="ACIM02000001">
    <property type="protein sequence ID" value="EEW96373.1"/>
    <property type="molecule type" value="Genomic_DNA"/>
</dbReference>
<name>C9LR44_9FIRM</name>
<dbReference type="HOGENOM" id="CLU_3288582_0_0_9"/>
<proteinExistence type="predicted"/>
<dbReference type="AlphaFoldDB" id="C9LR44"/>
<evidence type="ECO:0000313" key="2">
    <source>
        <dbReference type="Proteomes" id="UP000004736"/>
    </source>
</evidence>
<gene>
    <name evidence="1" type="ORF">GCWU000321_00312</name>
</gene>
<protein>
    <submittedName>
        <fullName evidence="1">Uncharacterized protein</fullName>
    </submittedName>
</protein>
<sequence>MGYELYAVTKCTCYHCPLWEWRTGAYTPLVKHEEISGGTF</sequence>
<comment type="caution">
    <text evidence="1">The sequence shown here is derived from an EMBL/GenBank/DDBJ whole genome shotgun (WGS) entry which is preliminary data.</text>
</comment>
<dbReference type="Proteomes" id="UP000004736">
    <property type="component" value="Unassembled WGS sequence"/>
</dbReference>
<reference evidence="1" key="1">
    <citation type="submission" date="2009-09" db="EMBL/GenBank/DDBJ databases">
        <authorList>
            <person name="Weinstock G."/>
            <person name="Sodergren E."/>
            <person name="Clifton S."/>
            <person name="Fulton L."/>
            <person name="Fulton B."/>
            <person name="Courtney L."/>
            <person name="Fronick C."/>
            <person name="Harrison M."/>
            <person name="Strong C."/>
            <person name="Farmer C."/>
            <person name="Delahaunty K."/>
            <person name="Markovic C."/>
            <person name="Hall O."/>
            <person name="Minx P."/>
            <person name="Tomlinson C."/>
            <person name="Mitreva M."/>
            <person name="Nelson J."/>
            <person name="Hou S."/>
            <person name="Wollam A."/>
            <person name="Pepin K.H."/>
            <person name="Johnson M."/>
            <person name="Bhonagiri V."/>
            <person name="Nash W.E."/>
            <person name="Warren W."/>
            <person name="Chinwalla A."/>
            <person name="Mardis E.R."/>
            <person name="Wilson R.K."/>
        </authorList>
    </citation>
    <scope>NUCLEOTIDE SEQUENCE [LARGE SCALE GENOMIC DNA]</scope>
    <source>
        <strain evidence="1">DSM 15470</strain>
    </source>
</reference>
<keyword evidence="2" id="KW-1185">Reference proteome</keyword>
<organism evidence="1 2">
    <name type="scientific">Dialister invisus DSM 15470</name>
    <dbReference type="NCBI Taxonomy" id="592028"/>
    <lineage>
        <taxon>Bacteria</taxon>
        <taxon>Bacillati</taxon>
        <taxon>Bacillota</taxon>
        <taxon>Negativicutes</taxon>
        <taxon>Veillonellales</taxon>
        <taxon>Veillonellaceae</taxon>
        <taxon>Dialister</taxon>
    </lineage>
</organism>
<accession>C9LR44</accession>
<evidence type="ECO:0000313" key="1">
    <source>
        <dbReference type="EMBL" id="EEW96373.1"/>
    </source>
</evidence>